<accession>A0AC34QM24</accession>
<proteinExistence type="predicted"/>
<evidence type="ECO:0000313" key="2">
    <source>
        <dbReference type="WBParaSite" id="JU765_v2.g17698.t1"/>
    </source>
</evidence>
<protein>
    <submittedName>
        <fullName evidence="2">CP-type G domain-containing protein</fullName>
    </submittedName>
</protein>
<dbReference type="Proteomes" id="UP000887576">
    <property type="component" value="Unplaced"/>
</dbReference>
<reference evidence="2" key="1">
    <citation type="submission" date="2022-11" db="UniProtKB">
        <authorList>
            <consortium name="WormBaseParasite"/>
        </authorList>
    </citation>
    <scope>IDENTIFICATION</scope>
</reference>
<name>A0AC34QM24_9BILA</name>
<evidence type="ECO:0000313" key="1">
    <source>
        <dbReference type="Proteomes" id="UP000887576"/>
    </source>
</evidence>
<dbReference type="WBParaSite" id="JU765_v2.g17698.t1">
    <property type="protein sequence ID" value="JU765_v2.g17698.t1"/>
    <property type="gene ID" value="JU765_v2.g17698"/>
</dbReference>
<sequence length="646" mass="72911">MTKRRIKNPGPVGQNKSLGNALVNQGKAKRIYTQPNIAKSTSPEKVLDSVTQESNLEEFLVNAELADRDFTAERGDFKIISTSNASVIKTEDLTSKSYDELVEKYGELLKIPRRPKRGTYETADELNKLENEMFLDWRRNVSLLQESNGVVMTPFERNLELWRQLWRVVEKSDLIVQIVDARNPLLFRSSDLEDYVTENGKGNMILVNKSDLLLPEHLEKWRDYFRKNNIPAVFWAAKPGGVDSTNLEVVNEESEAKHLEKWREYFRKNNIPAVFWAAKPGGVDSSNLEVVNEESEASASDSDAEETVVEQPAAVTIEQNIATLNIDDDVPYISSSEDLINYFKTKAREICPDTEQAIVGMVGYPNVGKSSTINRIYGSKKTSVSSTPGKTKHFQTLVIDDELMLCDCPGLVMPAFGFSSSEMVLNCVLPVDRLSDYFSPIQLLSNRVPRKYFEALYSILLPKPASHEDENRPPTAHELLTTVAFMRGFMSSNGIPDCSHENRPPTAHELLTTVAFMRGFMSSNGIPDCSRAAKIILKDVVNGKLKWIAAPPGISQEEFDQITFKTLPENKQDKIHGQVALQQLEKRHLFVGDESNGQKIDSFFFNKNEGVVHVNVRGYNLTDDGRIRLKKGKKDKLRRVYKHLDA</sequence>
<organism evidence="1 2">
    <name type="scientific">Panagrolaimus sp. JU765</name>
    <dbReference type="NCBI Taxonomy" id="591449"/>
    <lineage>
        <taxon>Eukaryota</taxon>
        <taxon>Metazoa</taxon>
        <taxon>Ecdysozoa</taxon>
        <taxon>Nematoda</taxon>
        <taxon>Chromadorea</taxon>
        <taxon>Rhabditida</taxon>
        <taxon>Tylenchina</taxon>
        <taxon>Panagrolaimomorpha</taxon>
        <taxon>Panagrolaimoidea</taxon>
        <taxon>Panagrolaimidae</taxon>
        <taxon>Panagrolaimus</taxon>
    </lineage>
</organism>